<dbReference type="InterPro" id="IPR029052">
    <property type="entry name" value="Metallo-depent_PP-like"/>
</dbReference>
<dbReference type="Gene3D" id="2.60.40.380">
    <property type="entry name" value="Purple acid phosphatase-like, N-terminal"/>
    <property type="match status" value="1"/>
</dbReference>
<sequence length="572" mass="61471">MSKREQSQDNNAPESLGRRGFVVKMSSVAAVLASGGALTACGGSGADLNGEQAAFNYGVASGDPLADRIILWTYAKTSTDASVDLTWQMAADASFTTVLFSGKVTATKDSGFTAKVDATGLSANTEYFYRFTAPNNAVSAVGRTRTLPTGNVSEVKLAVFSCSDYPAGYFNAYDSAISSGAQFALHLGDYIYEYKDGVYPPAATAVAARVSAPPNEVVTLTDYRTRHALHKADPYVKALHARMPMIAIWDDHEFANNAYMDGAENHNPNTQGPWTARKAAASQAYHEWMPIRTPDASNLLKIYRSFDFGNLLSLHMLDTRIIGREHQPDRTINAAGLDIADPAFLPYAFNKNKQLMGTTQQAWLDTQMAASKATWQILGNQTVMGRVQLPASVLVTNLSAASVTDYLTAKATPAAVQTQAQKDLLDPAKNPRISYTFDNWEGYPNARDAVLASAAKNKAAGKKFLVLSGDSHNAWYNKLTLADGTQVGAEFAGMSVTSSGFEEIFPPALIPPATLAGTIKALVDDINYIDTYRRGYMLVTVTPAGAKGDYVYVSSVTSSSYTTTVDSFTYAG</sequence>
<comment type="caution">
    <text evidence="3">The sequence shown here is derived from an EMBL/GenBank/DDBJ whole genome shotgun (WGS) entry which is preliminary data.</text>
</comment>
<reference evidence="3" key="2">
    <citation type="submission" date="2020-09" db="EMBL/GenBank/DDBJ databases">
        <authorList>
            <person name="Sun Q."/>
            <person name="Zhou Y."/>
        </authorList>
    </citation>
    <scope>NUCLEOTIDE SEQUENCE</scope>
    <source>
        <strain evidence="3">CGMCC 1.10998</strain>
    </source>
</reference>
<accession>A0A916V0A4</accession>
<name>A0A916V0A4_9BURK</name>
<gene>
    <name evidence="3" type="primary">phoD</name>
    <name evidence="3" type="ORF">GCM10011396_51460</name>
</gene>
<reference evidence="3" key="1">
    <citation type="journal article" date="2014" name="Int. J. Syst. Evol. Microbiol.">
        <title>Complete genome sequence of Corynebacterium casei LMG S-19264T (=DSM 44701T), isolated from a smear-ripened cheese.</title>
        <authorList>
            <consortium name="US DOE Joint Genome Institute (JGI-PGF)"/>
            <person name="Walter F."/>
            <person name="Albersmeier A."/>
            <person name="Kalinowski J."/>
            <person name="Ruckert C."/>
        </authorList>
    </citation>
    <scope>NUCLEOTIDE SEQUENCE</scope>
    <source>
        <strain evidence="3">CGMCC 1.10998</strain>
    </source>
</reference>
<dbReference type="Proteomes" id="UP000637423">
    <property type="component" value="Unassembled WGS sequence"/>
</dbReference>
<evidence type="ECO:0000313" key="4">
    <source>
        <dbReference type="Proteomes" id="UP000637423"/>
    </source>
</evidence>
<dbReference type="Gene3D" id="3.60.21.70">
    <property type="entry name" value="PhoD-like phosphatase"/>
    <property type="match status" value="1"/>
</dbReference>
<dbReference type="RefSeq" id="WP_188569019.1">
    <property type="nucleotide sequence ID" value="NZ_BMED01000007.1"/>
</dbReference>
<keyword evidence="4" id="KW-1185">Reference proteome</keyword>
<dbReference type="PANTHER" id="PTHR43606">
    <property type="entry name" value="PHOSPHATASE, PUTATIVE (AFU_ORTHOLOGUE AFUA_6G08710)-RELATED"/>
    <property type="match status" value="1"/>
</dbReference>
<dbReference type="InterPro" id="IPR006311">
    <property type="entry name" value="TAT_signal"/>
</dbReference>
<dbReference type="SUPFAM" id="SSF56300">
    <property type="entry name" value="Metallo-dependent phosphatases"/>
    <property type="match status" value="1"/>
</dbReference>
<evidence type="ECO:0000313" key="3">
    <source>
        <dbReference type="EMBL" id="GGC97630.1"/>
    </source>
</evidence>
<feature type="domain" description="PhoD-like phosphatase metallophosphatase" evidence="1">
    <location>
        <begin position="157"/>
        <end position="548"/>
    </location>
</feature>
<organism evidence="3 4">
    <name type="scientific">Undibacterium terreum</name>
    <dbReference type="NCBI Taxonomy" id="1224302"/>
    <lineage>
        <taxon>Bacteria</taxon>
        <taxon>Pseudomonadati</taxon>
        <taxon>Pseudomonadota</taxon>
        <taxon>Betaproteobacteria</taxon>
        <taxon>Burkholderiales</taxon>
        <taxon>Oxalobacteraceae</taxon>
        <taxon>Undibacterium</taxon>
    </lineage>
</organism>
<dbReference type="EMBL" id="BMED01000007">
    <property type="protein sequence ID" value="GGC97630.1"/>
    <property type="molecule type" value="Genomic_DNA"/>
</dbReference>
<dbReference type="InterPro" id="IPR052900">
    <property type="entry name" value="Phospholipid_Metab_Enz"/>
</dbReference>
<dbReference type="InterPro" id="IPR018946">
    <property type="entry name" value="PhoD-like_MPP"/>
</dbReference>
<feature type="domain" description="Phospholipase D N-terminal" evidence="2">
    <location>
        <begin position="58"/>
        <end position="146"/>
    </location>
</feature>
<dbReference type="InterPro" id="IPR038607">
    <property type="entry name" value="PhoD-like_sf"/>
</dbReference>
<dbReference type="Pfam" id="PF09423">
    <property type="entry name" value="PhoD"/>
    <property type="match status" value="1"/>
</dbReference>
<evidence type="ECO:0000259" key="2">
    <source>
        <dbReference type="Pfam" id="PF16655"/>
    </source>
</evidence>
<dbReference type="CDD" id="cd07389">
    <property type="entry name" value="MPP_PhoD"/>
    <property type="match status" value="1"/>
</dbReference>
<dbReference type="InterPro" id="IPR032093">
    <property type="entry name" value="PhoD_N"/>
</dbReference>
<evidence type="ECO:0000259" key="1">
    <source>
        <dbReference type="Pfam" id="PF09423"/>
    </source>
</evidence>
<protein>
    <submittedName>
        <fullName evidence="3">Alkaline phosphatase</fullName>
    </submittedName>
</protein>
<dbReference type="PANTHER" id="PTHR43606:SF2">
    <property type="entry name" value="ALKALINE PHOSPHATASE FAMILY PROTEIN (AFU_ORTHOLOGUE AFUA_5G03860)"/>
    <property type="match status" value="1"/>
</dbReference>
<dbReference type="AlphaFoldDB" id="A0A916V0A4"/>
<dbReference type="PROSITE" id="PS51318">
    <property type="entry name" value="TAT"/>
    <property type="match status" value="1"/>
</dbReference>
<proteinExistence type="predicted"/>
<dbReference type="Pfam" id="PF16655">
    <property type="entry name" value="PhoD_N"/>
    <property type="match status" value="1"/>
</dbReference>